<dbReference type="InterPro" id="IPR029012">
    <property type="entry name" value="Helix_hairpin_bin_sf"/>
</dbReference>
<evidence type="ECO:0000256" key="5">
    <source>
        <dbReference type="ARBA" id="ARBA00023187"/>
    </source>
</evidence>
<dbReference type="EMBL" id="CP119959">
    <property type="protein sequence ID" value="WFD38790.1"/>
    <property type="molecule type" value="Genomic_DNA"/>
</dbReference>
<dbReference type="PANTHER" id="PTHR13021">
    <property type="entry name" value="PRE-MRNA-SPLICING FACTOR ISY1"/>
    <property type="match status" value="1"/>
</dbReference>
<dbReference type="Pfam" id="PF06246">
    <property type="entry name" value="Isy1"/>
    <property type="match status" value="1"/>
</dbReference>
<sequence length="281" mass="31891">MAQNQEKAQAVLYRFRQAQAAELGVKPFTPGKRPTVANGITSLRECERWRASVMSDLERKVSKIQDYGLNEYEIRDLNDDINQLFRQKMMWEKHIMALGGANYINTSARLMDDEGSLLPGTRGYKYFGRAKDLPGVKEMFNRTAAQEEELESYRTQKFRRFQNQTGAYFGNEDEDDGVLLDEEIASENHGWEQGWARIASALELPQGTDLPAIPRAPPTKLTLHAPRANDTPDTVAPNLNALDANELRMPDVPERKDIETFLLRAKKAALRNEYLGEPSTV</sequence>
<keyword evidence="4" id="KW-0747">Spliceosome</keyword>
<dbReference type="GO" id="GO:0071014">
    <property type="term" value="C:post-mRNA release spliceosomal complex"/>
    <property type="evidence" value="ECO:0007669"/>
    <property type="project" value="UniProtKB-ARBA"/>
</dbReference>
<evidence type="ECO:0000313" key="8">
    <source>
        <dbReference type="Proteomes" id="UP001217754"/>
    </source>
</evidence>
<dbReference type="GeneID" id="85225403"/>
<dbReference type="GO" id="GO:0000974">
    <property type="term" value="C:Prp19 complex"/>
    <property type="evidence" value="ECO:0007669"/>
    <property type="project" value="UniProtKB-ARBA"/>
</dbReference>
<dbReference type="Proteomes" id="UP001217754">
    <property type="component" value="Chromosome 2"/>
</dbReference>
<keyword evidence="8" id="KW-1185">Reference proteome</keyword>
<evidence type="ECO:0000256" key="1">
    <source>
        <dbReference type="ARBA" id="ARBA00004123"/>
    </source>
</evidence>
<dbReference type="RefSeq" id="XP_060121687.1">
    <property type="nucleotide sequence ID" value="XM_060265704.1"/>
</dbReference>
<proteinExistence type="inferred from homology"/>
<dbReference type="Gene3D" id="1.10.287.660">
    <property type="entry name" value="Helix hairpin bin"/>
    <property type="match status" value="1"/>
</dbReference>
<name>A0AAF0JA14_9BASI</name>
<dbReference type="FunFam" id="1.10.287.660:FF:000001">
    <property type="entry name" value="pre-mRNA-splicing factor ISY1 homolog"/>
    <property type="match status" value="1"/>
</dbReference>
<evidence type="ECO:0000313" key="7">
    <source>
        <dbReference type="EMBL" id="WFD38790.1"/>
    </source>
</evidence>
<protein>
    <submittedName>
        <fullName evidence="7">NineTeen Complex (NTC) component</fullName>
    </submittedName>
</protein>
<dbReference type="InterPro" id="IPR009360">
    <property type="entry name" value="Isy1"/>
</dbReference>
<organism evidence="7 8">
    <name type="scientific">Malassezia japonica</name>
    <dbReference type="NCBI Taxonomy" id="223818"/>
    <lineage>
        <taxon>Eukaryota</taxon>
        <taxon>Fungi</taxon>
        <taxon>Dikarya</taxon>
        <taxon>Basidiomycota</taxon>
        <taxon>Ustilaginomycotina</taxon>
        <taxon>Malasseziomycetes</taxon>
        <taxon>Malasseziales</taxon>
        <taxon>Malasseziaceae</taxon>
        <taxon>Malassezia</taxon>
    </lineage>
</organism>
<accession>A0AAF0JA14</accession>
<dbReference type="GO" id="GO:0000350">
    <property type="term" value="P:generation of catalytic spliceosome for second transesterification step"/>
    <property type="evidence" value="ECO:0007669"/>
    <property type="project" value="InterPro"/>
</dbReference>
<reference evidence="7" key="1">
    <citation type="submission" date="2023-03" db="EMBL/GenBank/DDBJ databases">
        <title>Mating type loci evolution in Malassezia.</title>
        <authorList>
            <person name="Coelho M.A."/>
        </authorList>
    </citation>
    <scope>NUCLEOTIDE SEQUENCE</scope>
    <source>
        <strain evidence="7">CBS 9431</strain>
    </source>
</reference>
<keyword evidence="6" id="KW-0539">Nucleus</keyword>
<comment type="similarity">
    <text evidence="2">Belongs to the ISY1 family.</text>
</comment>
<keyword evidence="5" id="KW-0508">mRNA splicing</keyword>
<evidence type="ECO:0000256" key="4">
    <source>
        <dbReference type="ARBA" id="ARBA00022728"/>
    </source>
</evidence>
<evidence type="ECO:0000256" key="6">
    <source>
        <dbReference type="ARBA" id="ARBA00023242"/>
    </source>
</evidence>
<dbReference type="AlphaFoldDB" id="A0AAF0JA14"/>
<gene>
    <name evidence="7" type="primary">ISY1</name>
    <name evidence="7" type="ORF">MJAP1_001754</name>
</gene>
<keyword evidence="3" id="KW-0507">mRNA processing</keyword>
<evidence type="ECO:0000256" key="3">
    <source>
        <dbReference type="ARBA" id="ARBA00022664"/>
    </source>
</evidence>
<dbReference type="InterPro" id="IPR037200">
    <property type="entry name" value="Isy1_sf"/>
</dbReference>
<evidence type="ECO:0000256" key="2">
    <source>
        <dbReference type="ARBA" id="ARBA00007002"/>
    </source>
</evidence>
<dbReference type="SUPFAM" id="SSF140102">
    <property type="entry name" value="ISY1 domain-like"/>
    <property type="match status" value="1"/>
</dbReference>
<comment type="subcellular location">
    <subcellularLocation>
        <location evidence="1">Nucleus</location>
    </subcellularLocation>
</comment>